<dbReference type="Proteomes" id="UP001565368">
    <property type="component" value="Unassembled WGS sequence"/>
</dbReference>
<keyword evidence="2" id="KW-1185">Reference proteome</keyword>
<evidence type="ECO:0000313" key="2">
    <source>
        <dbReference type="Proteomes" id="UP001565368"/>
    </source>
</evidence>
<evidence type="ECO:0008006" key="3">
    <source>
        <dbReference type="Google" id="ProtNLM"/>
    </source>
</evidence>
<reference evidence="1 2" key="1">
    <citation type="submission" date="2023-08" db="EMBL/GenBank/DDBJ databases">
        <title>Annotated Genome Sequence of Vanrija albida AlHP1.</title>
        <authorList>
            <person name="Herzog R."/>
        </authorList>
    </citation>
    <scope>NUCLEOTIDE SEQUENCE [LARGE SCALE GENOMIC DNA]</scope>
    <source>
        <strain evidence="1 2">AlHP1</strain>
    </source>
</reference>
<organism evidence="1 2">
    <name type="scientific">Vanrija albida</name>
    <dbReference type="NCBI Taxonomy" id="181172"/>
    <lineage>
        <taxon>Eukaryota</taxon>
        <taxon>Fungi</taxon>
        <taxon>Dikarya</taxon>
        <taxon>Basidiomycota</taxon>
        <taxon>Agaricomycotina</taxon>
        <taxon>Tremellomycetes</taxon>
        <taxon>Trichosporonales</taxon>
        <taxon>Trichosporonaceae</taxon>
        <taxon>Vanrija</taxon>
    </lineage>
</organism>
<proteinExistence type="predicted"/>
<dbReference type="EMBL" id="JBBXJM010000001">
    <property type="protein sequence ID" value="KAL1412271.1"/>
    <property type="molecule type" value="Genomic_DNA"/>
</dbReference>
<evidence type="ECO:0000313" key="1">
    <source>
        <dbReference type="EMBL" id="KAL1412271.1"/>
    </source>
</evidence>
<protein>
    <recommendedName>
        <fullName evidence="3">PiggyBac transposable element-derived protein domain-containing protein</fullName>
    </recommendedName>
</protein>
<accession>A0ABR3QC05</accession>
<name>A0ABR3QC05_9TREE</name>
<gene>
    <name evidence="1" type="ORF">Q8F55_000014</name>
</gene>
<sequence length="329" mass="38307">MDMIIGYSDIDTLIKMRTLSSQYRTHIDGILLKHVAIVRNHHRRDDFQNERQMAYIPPITTRLPPLEWGRSLPVAPEVVEIVDIDDMPPPSISYLMPDWGYPRPLDHTAVHTMRRMGSFVTEEEANFFHQVTTTVDFLDLSSQWRHQERLGGARSTIFLPRSGTRYILHLKWSFLSDPFTPWKFLDFHYTTEVKHWVQTNQNQTNENIMRSDSFRGIFKQMKNIARKRGSSLTIVGADGVQPRQFGVRTQEEVLKVMTNAVARGGKKPAHLEFLTLDEWWATLGKKKEVEGMWPVPRRHFKCSDCPKAIPEFSTRCEKCAMVARARRKL</sequence>
<dbReference type="GeneID" id="95981057"/>
<comment type="caution">
    <text evidence="1">The sequence shown here is derived from an EMBL/GenBank/DDBJ whole genome shotgun (WGS) entry which is preliminary data.</text>
</comment>
<dbReference type="RefSeq" id="XP_069212215.1">
    <property type="nucleotide sequence ID" value="XM_069348671.1"/>
</dbReference>